<dbReference type="CDD" id="cd12827">
    <property type="entry name" value="EcCorA_ZntB-like_u2"/>
    <property type="match status" value="1"/>
</dbReference>
<keyword evidence="5 6" id="KW-0472">Membrane</keyword>
<dbReference type="Gene3D" id="3.30.460.20">
    <property type="entry name" value="CorA soluble domain-like"/>
    <property type="match status" value="1"/>
</dbReference>
<keyword evidence="3 6" id="KW-0812">Transmembrane</keyword>
<keyword evidence="4 6" id="KW-1133">Transmembrane helix</keyword>
<dbReference type="PANTHER" id="PTHR47891">
    <property type="entry name" value="TRANSPORTER-RELATED"/>
    <property type="match status" value="1"/>
</dbReference>
<dbReference type="RefSeq" id="WP_147205113.1">
    <property type="nucleotide sequence ID" value="NZ_BJYT01000015.1"/>
</dbReference>
<dbReference type="SUPFAM" id="SSF143865">
    <property type="entry name" value="CorA soluble domain-like"/>
    <property type="match status" value="1"/>
</dbReference>
<comment type="similarity">
    <text evidence="2">Belongs to the CorA metal ion transporter (MIT) (TC 1.A.35) family.</text>
</comment>
<proteinExistence type="inferred from homology"/>
<evidence type="ECO:0000256" key="5">
    <source>
        <dbReference type="ARBA" id="ARBA00023136"/>
    </source>
</evidence>
<accession>A0A512BG95</accession>
<keyword evidence="8" id="KW-1185">Reference proteome</keyword>
<evidence type="ECO:0000256" key="3">
    <source>
        <dbReference type="ARBA" id="ARBA00022692"/>
    </source>
</evidence>
<evidence type="ECO:0000256" key="6">
    <source>
        <dbReference type="SAM" id="Phobius"/>
    </source>
</evidence>
<evidence type="ECO:0000256" key="1">
    <source>
        <dbReference type="ARBA" id="ARBA00004141"/>
    </source>
</evidence>
<dbReference type="AlphaFoldDB" id="A0A512BG95"/>
<dbReference type="InterPro" id="IPR002523">
    <property type="entry name" value="MgTranspt_CorA/ZnTranspt_ZntB"/>
</dbReference>
<feature type="transmembrane region" description="Helical" evidence="6">
    <location>
        <begin position="256"/>
        <end position="274"/>
    </location>
</feature>
<dbReference type="GO" id="GO:0046873">
    <property type="term" value="F:metal ion transmembrane transporter activity"/>
    <property type="evidence" value="ECO:0007669"/>
    <property type="project" value="InterPro"/>
</dbReference>
<dbReference type="OrthoDB" id="9803416at2"/>
<dbReference type="Pfam" id="PF01544">
    <property type="entry name" value="CorA"/>
    <property type="match status" value="1"/>
</dbReference>
<dbReference type="EMBL" id="BJYT01000015">
    <property type="protein sequence ID" value="GEO11000.1"/>
    <property type="molecule type" value="Genomic_DNA"/>
</dbReference>
<sequence length="316" mass="37146">MIHYFKNVNNETVEIDKPENGIWVNLVPPFKEEEFFELGEELDIPIEFLRDSLDIDERPRYEIEDNVKFIVIKTPTENNSFNDSDAFYITIPICIILTHNHIVTVNSFDNGAIKKFLNTFQKRHPDKRNLMVLKIFEKVVSNFMDYLKEINQRRNLLEQKLYDANRNEELLQLVRIQKSLVYFVTALRSNELLMMKLERTNFFSLNEEEREVLNDLIVDNSQALEMANIYTNILSSTLDAFASIIANNQNEVLKRLTTLTLILTVPTLIASIYGMNTPIPYKNSPYTFWIPVIISFIILVVVSWKYFDRVRKTKSK</sequence>
<dbReference type="InterPro" id="IPR045861">
    <property type="entry name" value="CorA_cytoplasmic_dom"/>
</dbReference>
<dbReference type="Gene3D" id="1.20.58.340">
    <property type="entry name" value="Magnesium transport protein CorA, transmembrane region"/>
    <property type="match status" value="2"/>
</dbReference>
<dbReference type="InterPro" id="IPR045863">
    <property type="entry name" value="CorA_TM1_TM2"/>
</dbReference>
<dbReference type="Proteomes" id="UP000321513">
    <property type="component" value="Unassembled WGS sequence"/>
</dbReference>
<comment type="caution">
    <text evidence="7">The sequence shown here is derived from an EMBL/GenBank/DDBJ whole genome shotgun (WGS) entry which is preliminary data.</text>
</comment>
<dbReference type="SUPFAM" id="SSF144083">
    <property type="entry name" value="Magnesium transport protein CorA, transmembrane region"/>
    <property type="match status" value="1"/>
</dbReference>
<name>A0A512BG95_9BACT</name>
<organism evidence="7 8">
    <name type="scientific">Segetibacter aerophilus</name>
    <dbReference type="NCBI Taxonomy" id="670293"/>
    <lineage>
        <taxon>Bacteria</taxon>
        <taxon>Pseudomonadati</taxon>
        <taxon>Bacteroidota</taxon>
        <taxon>Chitinophagia</taxon>
        <taxon>Chitinophagales</taxon>
        <taxon>Chitinophagaceae</taxon>
        <taxon>Segetibacter</taxon>
    </lineage>
</organism>
<comment type="subcellular location">
    <subcellularLocation>
        <location evidence="1">Membrane</location>
        <topology evidence="1">Multi-pass membrane protein</topology>
    </subcellularLocation>
</comment>
<gene>
    <name evidence="7" type="ORF">SAE01_34960</name>
</gene>
<protein>
    <submittedName>
        <fullName evidence="7">Magnesium transporter</fullName>
    </submittedName>
</protein>
<feature type="transmembrane region" description="Helical" evidence="6">
    <location>
        <begin position="286"/>
        <end position="307"/>
    </location>
</feature>
<dbReference type="GO" id="GO:0016020">
    <property type="term" value="C:membrane"/>
    <property type="evidence" value="ECO:0007669"/>
    <property type="project" value="UniProtKB-SubCell"/>
</dbReference>
<evidence type="ECO:0000313" key="7">
    <source>
        <dbReference type="EMBL" id="GEO11000.1"/>
    </source>
</evidence>
<evidence type="ECO:0000256" key="4">
    <source>
        <dbReference type="ARBA" id="ARBA00022989"/>
    </source>
</evidence>
<reference evidence="7 8" key="1">
    <citation type="submission" date="2019-07" db="EMBL/GenBank/DDBJ databases">
        <title>Whole genome shotgun sequence of Segetibacter aerophilus NBRC 106135.</title>
        <authorList>
            <person name="Hosoyama A."/>
            <person name="Uohara A."/>
            <person name="Ohji S."/>
            <person name="Ichikawa N."/>
        </authorList>
    </citation>
    <scope>NUCLEOTIDE SEQUENCE [LARGE SCALE GENOMIC DNA]</scope>
    <source>
        <strain evidence="7 8">NBRC 106135</strain>
    </source>
</reference>
<dbReference type="InterPro" id="IPR047199">
    <property type="entry name" value="CorA-like"/>
</dbReference>
<evidence type="ECO:0000256" key="2">
    <source>
        <dbReference type="ARBA" id="ARBA00009765"/>
    </source>
</evidence>
<evidence type="ECO:0000313" key="8">
    <source>
        <dbReference type="Proteomes" id="UP000321513"/>
    </source>
</evidence>
<dbReference type="PANTHER" id="PTHR47891:SF2">
    <property type="entry name" value="MAGNESIUM AND COBALT TRANSPORTER"/>
    <property type="match status" value="1"/>
</dbReference>